<name>A0A841MC50_9BACT</name>
<dbReference type="InterPro" id="IPR003594">
    <property type="entry name" value="HATPase_dom"/>
</dbReference>
<dbReference type="PANTHER" id="PTHR45339">
    <property type="entry name" value="HYBRID SIGNAL TRANSDUCTION HISTIDINE KINASE J"/>
    <property type="match status" value="1"/>
</dbReference>
<dbReference type="PANTHER" id="PTHR45339:SF1">
    <property type="entry name" value="HYBRID SIGNAL TRANSDUCTION HISTIDINE KINASE J"/>
    <property type="match status" value="1"/>
</dbReference>
<dbReference type="InterPro" id="IPR000700">
    <property type="entry name" value="PAS-assoc_C"/>
</dbReference>
<gene>
    <name evidence="16" type="ORF">FHS59_001237</name>
</gene>
<dbReference type="SMART" id="SM00091">
    <property type="entry name" value="PAS"/>
    <property type="match status" value="2"/>
</dbReference>
<dbReference type="Gene3D" id="3.30.565.10">
    <property type="entry name" value="Histidine kinase-like ATPase, C-terminal domain"/>
    <property type="match status" value="1"/>
</dbReference>
<dbReference type="GO" id="GO:0005524">
    <property type="term" value="F:ATP binding"/>
    <property type="evidence" value="ECO:0007669"/>
    <property type="project" value="UniProtKB-KW"/>
</dbReference>
<proteinExistence type="predicted"/>
<keyword evidence="4" id="KW-0808">Transferase</keyword>
<dbReference type="InterPro" id="IPR036097">
    <property type="entry name" value="HisK_dim/P_sf"/>
</dbReference>
<evidence type="ECO:0000256" key="7">
    <source>
        <dbReference type="ARBA" id="ARBA00022840"/>
    </source>
</evidence>
<dbReference type="EC" id="2.7.13.3" evidence="2"/>
<feature type="domain" description="Response regulatory" evidence="14">
    <location>
        <begin position="827"/>
        <end position="943"/>
    </location>
</feature>
<evidence type="ECO:0000259" key="13">
    <source>
        <dbReference type="PROSITE" id="PS50109"/>
    </source>
</evidence>
<feature type="domain" description="Histidine kinase" evidence="13">
    <location>
        <begin position="576"/>
        <end position="798"/>
    </location>
</feature>
<dbReference type="InterPro" id="IPR005467">
    <property type="entry name" value="His_kinase_dom"/>
</dbReference>
<evidence type="ECO:0000259" key="14">
    <source>
        <dbReference type="PROSITE" id="PS50110"/>
    </source>
</evidence>
<dbReference type="InterPro" id="IPR036890">
    <property type="entry name" value="HATPase_C_sf"/>
</dbReference>
<keyword evidence="5" id="KW-0547">Nucleotide-binding</keyword>
<dbReference type="AlphaFoldDB" id="A0A841MC50"/>
<evidence type="ECO:0000256" key="4">
    <source>
        <dbReference type="ARBA" id="ARBA00022679"/>
    </source>
</evidence>
<accession>A0A841MC50</accession>
<evidence type="ECO:0000256" key="11">
    <source>
        <dbReference type="PROSITE-ProRule" id="PRU00169"/>
    </source>
</evidence>
<keyword evidence="6" id="KW-0418">Kinase</keyword>
<dbReference type="Gene3D" id="3.30.450.20">
    <property type="entry name" value="PAS domain"/>
    <property type="match status" value="2"/>
</dbReference>
<dbReference type="PROSITE" id="PS50110">
    <property type="entry name" value="RESPONSE_REGULATORY"/>
    <property type="match status" value="1"/>
</dbReference>
<dbReference type="SUPFAM" id="SSF55874">
    <property type="entry name" value="ATPase domain of HSP90 chaperone/DNA topoisomerase II/histidine kinase"/>
    <property type="match status" value="1"/>
</dbReference>
<keyword evidence="7" id="KW-0067">ATP-binding</keyword>
<dbReference type="FunFam" id="1.10.287.130:FF:000002">
    <property type="entry name" value="Two-component osmosensing histidine kinase"/>
    <property type="match status" value="1"/>
</dbReference>
<dbReference type="Gene3D" id="1.10.287.130">
    <property type="match status" value="1"/>
</dbReference>
<keyword evidence="12" id="KW-1133">Transmembrane helix</keyword>
<evidence type="ECO:0000256" key="5">
    <source>
        <dbReference type="ARBA" id="ARBA00022741"/>
    </source>
</evidence>
<dbReference type="InterPro" id="IPR003661">
    <property type="entry name" value="HisK_dim/P_dom"/>
</dbReference>
<dbReference type="CDD" id="cd16922">
    <property type="entry name" value="HATPase_EvgS-ArcB-TorS-like"/>
    <property type="match status" value="1"/>
</dbReference>
<feature type="transmembrane region" description="Helical" evidence="12">
    <location>
        <begin position="12"/>
        <end position="36"/>
    </location>
</feature>
<dbReference type="Proteomes" id="UP000588604">
    <property type="component" value="Unassembled WGS sequence"/>
</dbReference>
<dbReference type="RefSeq" id="WP_184494013.1">
    <property type="nucleotide sequence ID" value="NZ_JACIJO010000001.1"/>
</dbReference>
<evidence type="ECO:0000313" key="17">
    <source>
        <dbReference type="Proteomes" id="UP000588604"/>
    </source>
</evidence>
<dbReference type="CDD" id="cd17546">
    <property type="entry name" value="REC_hyHK_CKI1_RcsC-like"/>
    <property type="match status" value="1"/>
</dbReference>
<dbReference type="PRINTS" id="PR00344">
    <property type="entry name" value="BCTRLSENSOR"/>
</dbReference>
<dbReference type="InterPro" id="IPR000014">
    <property type="entry name" value="PAS"/>
</dbReference>
<dbReference type="Pfam" id="PF00512">
    <property type="entry name" value="HisKA"/>
    <property type="match status" value="1"/>
</dbReference>
<dbReference type="PROSITE" id="PS50113">
    <property type="entry name" value="PAC"/>
    <property type="match status" value="1"/>
</dbReference>
<evidence type="ECO:0000256" key="12">
    <source>
        <dbReference type="SAM" id="Phobius"/>
    </source>
</evidence>
<comment type="subunit">
    <text evidence="9">At low DSF concentrations, interacts with RpfF.</text>
</comment>
<evidence type="ECO:0000313" key="16">
    <source>
        <dbReference type="EMBL" id="MBB6325622.1"/>
    </source>
</evidence>
<dbReference type="InterPro" id="IPR035965">
    <property type="entry name" value="PAS-like_dom_sf"/>
</dbReference>
<dbReference type="EMBL" id="JACIJO010000001">
    <property type="protein sequence ID" value="MBB6325622.1"/>
    <property type="molecule type" value="Genomic_DNA"/>
</dbReference>
<dbReference type="Pfam" id="PF13426">
    <property type="entry name" value="PAS_9"/>
    <property type="match status" value="1"/>
</dbReference>
<dbReference type="InterPro" id="IPR004358">
    <property type="entry name" value="Sig_transdc_His_kin-like_C"/>
</dbReference>
<dbReference type="SUPFAM" id="SSF55785">
    <property type="entry name" value="PYP-like sensor domain (PAS domain)"/>
    <property type="match status" value="2"/>
</dbReference>
<dbReference type="PROSITE" id="PS50109">
    <property type="entry name" value="HIS_KIN"/>
    <property type="match status" value="1"/>
</dbReference>
<keyword evidence="12" id="KW-0472">Membrane</keyword>
<keyword evidence="8" id="KW-0902">Two-component regulatory system</keyword>
<evidence type="ECO:0000256" key="3">
    <source>
        <dbReference type="ARBA" id="ARBA00022553"/>
    </source>
</evidence>
<protein>
    <recommendedName>
        <fullName evidence="10">Sensory/regulatory protein RpfC</fullName>
        <ecNumber evidence="2">2.7.13.3</ecNumber>
    </recommendedName>
</protein>
<reference evidence="16 17" key="1">
    <citation type="submission" date="2020-08" db="EMBL/GenBank/DDBJ databases">
        <title>Genomic Encyclopedia of Type Strains, Phase IV (KMG-IV): sequencing the most valuable type-strain genomes for metagenomic binning, comparative biology and taxonomic classification.</title>
        <authorList>
            <person name="Goeker M."/>
        </authorList>
    </citation>
    <scope>NUCLEOTIDE SEQUENCE [LARGE SCALE GENOMIC DNA]</scope>
    <source>
        <strain evidence="16 17">DSM 102044</strain>
    </source>
</reference>
<comment type="caution">
    <text evidence="16">The sequence shown here is derived from an EMBL/GenBank/DDBJ whole genome shotgun (WGS) entry which is preliminary data.</text>
</comment>
<dbReference type="SMART" id="SM00448">
    <property type="entry name" value="REC"/>
    <property type="match status" value="1"/>
</dbReference>
<comment type="catalytic activity">
    <reaction evidence="1">
        <text>ATP + protein L-histidine = ADP + protein N-phospho-L-histidine.</text>
        <dbReference type="EC" id="2.7.13.3"/>
    </reaction>
</comment>
<dbReference type="InterPro" id="IPR001610">
    <property type="entry name" value="PAC"/>
</dbReference>
<organism evidence="16 17">
    <name type="scientific">Algoriphagus iocasae</name>
    <dbReference type="NCBI Taxonomy" id="1836499"/>
    <lineage>
        <taxon>Bacteria</taxon>
        <taxon>Pseudomonadati</taxon>
        <taxon>Bacteroidota</taxon>
        <taxon>Cytophagia</taxon>
        <taxon>Cytophagales</taxon>
        <taxon>Cyclobacteriaceae</taxon>
        <taxon>Algoriphagus</taxon>
    </lineage>
</organism>
<dbReference type="Pfam" id="PF00072">
    <property type="entry name" value="Response_reg"/>
    <property type="match status" value="1"/>
</dbReference>
<dbReference type="FunFam" id="3.30.565.10:FF:000010">
    <property type="entry name" value="Sensor histidine kinase RcsC"/>
    <property type="match status" value="1"/>
</dbReference>
<feature type="domain" description="PAC" evidence="15">
    <location>
        <begin position="388"/>
        <end position="440"/>
    </location>
</feature>
<dbReference type="SUPFAM" id="SSF47384">
    <property type="entry name" value="Homodimeric domain of signal transducing histidine kinase"/>
    <property type="match status" value="1"/>
</dbReference>
<dbReference type="Gene3D" id="3.40.50.2300">
    <property type="match status" value="1"/>
</dbReference>
<evidence type="ECO:0000256" key="1">
    <source>
        <dbReference type="ARBA" id="ARBA00000085"/>
    </source>
</evidence>
<dbReference type="InterPro" id="IPR001789">
    <property type="entry name" value="Sig_transdc_resp-reg_receiver"/>
</dbReference>
<evidence type="ECO:0000256" key="2">
    <source>
        <dbReference type="ARBA" id="ARBA00012438"/>
    </source>
</evidence>
<dbReference type="NCBIfam" id="TIGR00229">
    <property type="entry name" value="sensory_box"/>
    <property type="match status" value="1"/>
</dbReference>
<evidence type="ECO:0000259" key="15">
    <source>
        <dbReference type="PROSITE" id="PS50113"/>
    </source>
</evidence>
<feature type="transmembrane region" description="Helical" evidence="12">
    <location>
        <begin position="273"/>
        <end position="295"/>
    </location>
</feature>
<evidence type="ECO:0000256" key="6">
    <source>
        <dbReference type="ARBA" id="ARBA00022777"/>
    </source>
</evidence>
<dbReference type="GO" id="GO:0000155">
    <property type="term" value="F:phosphorelay sensor kinase activity"/>
    <property type="evidence" value="ECO:0007669"/>
    <property type="project" value="InterPro"/>
</dbReference>
<evidence type="ECO:0000256" key="9">
    <source>
        <dbReference type="ARBA" id="ARBA00064003"/>
    </source>
</evidence>
<keyword evidence="17" id="KW-1185">Reference proteome</keyword>
<sequence length="951" mass="108161">MVNKPGNNLSFRLTTVLGILLVFLVIALGVSFYFAISDAQLDSRKEFLSKQTELAARELELEILNFEEDVNGVFGFLDDDDLDLDDYRQDLTTVIRRVVNNYPGLIDTVWVSLPDSSIFFTMTERNDFIRQPFEGFIRSKFVENASVYRSNPISEMQLLIRLNLVRFTRLFVENYYLNEGGGKSLLIRDQVFDLNPSGQQDSVAFQNKDLVTIKNDIALGLKGMYELSWKSDKGSVSGVLVQYPFDFGTLLENASLLFFIETEQITSGIYNTYLWLFSVLLLLLLLTIVFFIVSLTNNIQSQKKLEKSSREISDLFGQQNLLLKELNGFVYYHNHLGEITQVSDEVEEILGSPRKEFLEAFSTSSQHKDALFLKSMVTNALSEKTSHIALEYDYVRPDHKKIRVKIFEKLIFDDQGRFNGGLGICTDITAQFESSQELKLSENRLRTVLENIPDVIFIYDNTGMVIDFHVKEVIPGWDKSSLGKNISVLLPPDQKDETIKAFELARKTGQIQTVSRRLNLESGTRYFEIRYFPLDENRMMSLAKDITSQKIWEKGLVEAMNAADEASRAKSEFLANMSHEIRTPMNGLLGIIDLLELTELDEDQKQYLEIIKNSGNSLLGIIKDILDYSKIEAGKMDINPFSGKPAEELEKQIQMFIGLAQKKNIQINTEIDPLAYELFETDYDRINQVILNLVGNAIKFTPIGGEVSIFMNLENIEDDLYYLKTRVEDSGIGIPEHLIPSLTNPFFQVESSSTRSFQGTGLGLAIAKRIVELLGGELSISSKEGVGSKFSFSILLKKAKVQVDDTAKNLQEKRVNWFGMANEYPMKMLLAEDNDLNLQLMNLMLEQLGYSFDIAKNGLEALEMVMKNDYDIVLMDVQMPIMNGLEATKKIRESCHKEGLFIIGLSANVFDEDQKKAIGSGMDDYLTKPIRLISLAKKIEFFYKKKIMIKQ</sequence>
<dbReference type="SMART" id="SM00086">
    <property type="entry name" value="PAC"/>
    <property type="match status" value="1"/>
</dbReference>
<feature type="modified residue" description="4-aspartylphosphate" evidence="11">
    <location>
        <position position="876"/>
    </location>
</feature>
<dbReference type="SMART" id="SM00387">
    <property type="entry name" value="HATPase_c"/>
    <property type="match status" value="1"/>
</dbReference>
<dbReference type="CDD" id="cd00130">
    <property type="entry name" value="PAS"/>
    <property type="match status" value="1"/>
</dbReference>
<dbReference type="CDD" id="cd00082">
    <property type="entry name" value="HisKA"/>
    <property type="match status" value="1"/>
</dbReference>
<evidence type="ECO:0000256" key="8">
    <source>
        <dbReference type="ARBA" id="ARBA00023012"/>
    </source>
</evidence>
<dbReference type="InterPro" id="IPR011006">
    <property type="entry name" value="CheY-like_superfamily"/>
</dbReference>
<dbReference type="SUPFAM" id="SSF52172">
    <property type="entry name" value="CheY-like"/>
    <property type="match status" value="1"/>
</dbReference>
<keyword evidence="12" id="KW-0812">Transmembrane</keyword>
<dbReference type="Pfam" id="PF02518">
    <property type="entry name" value="HATPase_c"/>
    <property type="match status" value="1"/>
</dbReference>
<dbReference type="SMART" id="SM00388">
    <property type="entry name" value="HisKA"/>
    <property type="match status" value="1"/>
</dbReference>
<evidence type="ECO:0000256" key="10">
    <source>
        <dbReference type="ARBA" id="ARBA00068150"/>
    </source>
</evidence>
<keyword evidence="3 11" id="KW-0597">Phosphoprotein</keyword>